<feature type="compositionally biased region" description="Basic and acidic residues" evidence="11">
    <location>
        <begin position="56"/>
        <end position="75"/>
    </location>
</feature>
<keyword evidence="5" id="KW-0653">Protein transport</keyword>
<feature type="compositionally biased region" description="Basic and acidic residues" evidence="11">
    <location>
        <begin position="107"/>
        <end position="196"/>
    </location>
</feature>
<organism evidence="12 13">
    <name type="scientific">Aureobasidium pullulans</name>
    <name type="common">Black yeast</name>
    <name type="synonym">Pullularia pullulans</name>
    <dbReference type="NCBI Taxonomy" id="5580"/>
    <lineage>
        <taxon>Eukaryota</taxon>
        <taxon>Fungi</taxon>
        <taxon>Dikarya</taxon>
        <taxon>Ascomycota</taxon>
        <taxon>Pezizomycotina</taxon>
        <taxon>Dothideomycetes</taxon>
        <taxon>Dothideomycetidae</taxon>
        <taxon>Dothideales</taxon>
        <taxon>Saccotheciaceae</taxon>
        <taxon>Aureobasidium</taxon>
    </lineage>
</organism>
<dbReference type="InterPro" id="IPR012476">
    <property type="entry name" value="GLE1"/>
</dbReference>
<accession>A0A4S9A8J2</accession>
<feature type="region of interest" description="Disordered" evidence="11">
    <location>
        <begin position="1"/>
        <end position="42"/>
    </location>
</feature>
<evidence type="ECO:0000313" key="13">
    <source>
        <dbReference type="Proteomes" id="UP000308802"/>
    </source>
</evidence>
<evidence type="ECO:0000256" key="10">
    <source>
        <dbReference type="ARBA" id="ARBA00029983"/>
    </source>
</evidence>
<keyword evidence="6" id="KW-0811">Translocation</keyword>
<evidence type="ECO:0000313" key="12">
    <source>
        <dbReference type="EMBL" id="THW75510.1"/>
    </source>
</evidence>
<sequence length="587" mass="66005">MATPRRERAGTASPASQTPRSNVYVQSKRSHNSPYRHSPRRSEVLAEEFGTLHINEERAWRQQQDERDAEQERLHQQALAQAAAEHERILRNAIETAEIEALKLERERKQKEEEAHRALEAERSAKAAREAADRQRRKNELERQEQEQLKRAAEEKELQERQARLAEQRQRQKDEADALRRNQEKEASDRKEKEEADAAAAAAAAATKAAAQPAQAPVNGQSQAQPPQVQPAQTLATQPSIAPTTQPVAPPSIQAASTTPSTATTTAAAASPLKSTPAQLEALHKQYLTIHKRLKEVRRNTLQQCKKNPSYGITDIGDYRRKLNMLMGQFTVDKVSNRAVVKKILELLVKLRQFTEPSIDITPLLAIPPDNVERRMPAPFVYLLNLVAKNALKQFCNDNVVVVDAVAILVATVFSKTEFLFNDTTSLLDILLAKYHMVCPVLFGIYGDETTRQGRARVGWQLVDDSYIDAELHKVRMTGLAIGYGCLSLRDFSKSKMQNPFPPTNYWRALSYFANTPPAQLQPTHFIVLRALVETHVEKFLKYYGHAGIVALRKVLVELPKNAPKSAAKETVEVLPRTLQARIHLTL</sequence>
<feature type="region of interest" description="Disordered" evidence="11">
    <location>
        <begin position="56"/>
        <end position="82"/>
    </location>
</feature>
<dbReference type="Proteomes" id="UP000308802">
    <property type="component" value="Unassembled WGS sequence"/>
</dbReference>
<keyword evidence="4" id="KW-0509">mRNA transport</keyword>
<dbReference type="Gene3D" id="1.25.40.510">
    <property type="entry name" value="GLE1-like"/>
    <property type="match status" value="1"/>
</dbReference>
<evidence type="ECO:0000256" key="11">
    <source>
        <dbReference type="SAM" id="MobiDB-lite"/>
    </source>
</evidence>
<dbReference type="PANTHER" id="PTHR12960">
    <property type="entry name" value="GLE-1-RELATED"/>
    <property type="match status" value="1"/>
</dbReference>
<dbReference type="AlphaFoldDB" id="A0A4S9A8J2"/>
<evidence type="ECO:0000256" key="3">
    <source>
        <dbReference type="ARBA" id="ARBA00022448"/>
    </source>
</evidence>
<evidence type="ECO:0000256" key="1">
    <source>
        <dbReference type="ARBA" id="ARBA00004567"/>
    </source>
</evidence>
<dbReference type="PANTHER" id="PTHR12960:SF0">
    <property type="entry name" value="MRNA EXPORT FACTOR GLE1"/>
    <property type="match status" value="1"/>
</dbReference>
<dbReference type="GO" id="GO:0000822">
    <property type="term" value="F:inositol hexakisphosphate binding"/>
    <property type="evidence" value="ECO:0007669"/>
    <property type="project" value="TreeGrafter"/>
</dbReference>
<keyword evidence="3" id="KW-0813">Transport</keyword>
<comment type="similarity">
    <text evidence="2">Belongs to the GLE1 family.</text>
</comment>
<gene>
    <name evidence="12" type="ORF">D6D19_03969</name>
</gene>
<feature type="region of interest" description="Disordered" evidence="11">
    <location>
        <begin position="107"/>
        <end position="273"/>
    </location>
</feature>
<evidence type="ECO:0000256" key="7">
    <source>
        <dbReference type="ARBA" id="ARBA00023132"/>
    </source>
</evidence>
<dbReference type="InterPro" id="IPR038506">
    <property type="entry name" value="GLE1-like_sf"/>
</dbReference>
<dbReference type="EMBL" id="QZAO01000093">
    <property type="protein sequence ID" value="THW75510.1"/>
    <property type="molecule type" value="Genomic_DNA"/>
</dbReference>
<comment type="caution">
    <text evidence="12">The sequence shown here is derived from an EMBL/GenBank/DDBJ whole genome shotgun (WGS) entry which is preliminary data.</text>
</comment>
<evidence type="ECO:0000256" key="4">
    <source>
        <dbReference type="ARBA" id="ARBA00022816"/>
    </source>
</evidence>
<dbReference type="GO" id="GO:0005737">
    <property type="term" value="C:cytoplasm"/>
    <property type="evidence" value="ECO:0007669"/>
    <property type="project" value="TreeGrafter"/>
</dbReference>
<keyword evidence="8" id="KW-0539">Nucleus</keyword>
<dbReference type="GO" id="GO:0031369">
    <property type="term" value="F:translation initiation factor binding"/>
    <property type="evidence" value="ECO:0007669"/>
    <property type="project" value="TreeGrafter"/>
</dbReference>
<evidence type="ECO:0000256" key="2">
    <source>
        <dbReference type="ARBA" id="ARBA00011056"/>
    </source>
</evidence>
<evidence type="ECO:0000256" key="6">
    <source>
        <dbReference type="ARBA" id="ARBA00023010"/>
    </source>
</evidence>
<dbReference type="GO" id="GO:0005543">
    <property type="term" value="F:phospholipid binding"/>
    <property type="evidence" value="ECO:0007669"/>
    <property type="project" value="TreeGrafter"/>
</dbReference>
<feature type="compositionally biased region" description="Polar residues" evidence="11">
    <location>
        <begin position="13"/>
        <end position="35"/>
    </location>
</feature>
<dbReference type="GO" id="GO:0015031">
    <property type="term" value="P:protein transport"/>
    <property type="evidence" value="ECO:0007669"/>
    <property type="project" value="UniProtKB-KW"/>
</dbReference>
<dbReference type="GO" id="GO:0044614">
    <property type="term" value="C:nuclear pore cytoplasmic filaments"/>
    <property type="evidence" value="ECO:0007669"/>
    <property type="project" value="TreeGrafter"/>
</dbReference>
<evidence type="ECO:0000256" key="8">
    <source>
        <dbReference type="ARBA" id="ARBA00023242"/>
    </source>
</evidence>
<protein>
    <recommendedName>
        <fullName evidence="9">mRNA export factor GLE1</fullName>
    </recommendedName>
    <alternativeName>
        <fullName evidence="10">Nucleoporin GLE1</fullName>
    </alternativeName>
</protein>
<proteinExistence type="inferred from homology"/>
<name>A0A4S9A8J2_AURPU</name>
<dbReference type="GO" id="GO:0016973">
    <property type="term" value="P:poly(A)+ mRNA export from nucleus"/>
    <property type="evidence" value="ECO:0007669"/>
    <property type="project" value="InterPro"/>
</dbReference>
<feature type="compositionally biased region" description="Low complexity" evidence="11">
    <location>
        <begin position="198"/>
        <end position="239"/>
    </location>
</feature>
<evidence type="ECO:0000256" key="5">
    <source>
        <dbReference type="ARBA" id="ARBA00022927"/>
    </source>
</evidence>
<feature type="compositionally biased region" description="Low complexity" evidence="11">
    <location>
        <begin position="251"/>
        <end position="273"/>
    </location>
</feature>
<reference evidence="12 13" key="1">
    <citation type="submission" date="2018-10" db="EMBL/GenBank/DDBJ databases">
        <title>Fifty Aureobasidium pullulans genomes reveal a recombining polyextremotolerant generalist.</title>
        <authorList>
            <person name="Gostincar C."/>
            <person name="Turk M."/>
            <person name="Zajc J."/>
            <person name="Gunde-Cimerman N."/>
        </authorList>
    </citation>
    <scope>NUCLEOTIDE SEQUENCE [LARGE SCALE GENOMIC DNA]</scope>
    <source>
        <strain evidence="12 13">EXF-10659</strain>
    </source>
</reference>
<dbReference type="Pfam" id="PF07817">
    <property type="entry name" value="GLE1"/>
    <property type="match status" value="1"/>
</dbReference>
<evidence type="ECO:0000256" key="9">
    <source>
        <dbReference type="ARBA" id="ARBA00026227"/>
    </source>
</evidence>
<keyword evidence="7" id="KW-0906">Nuclear pore complex</keyword>
<comment type="subcellular location">
    <subcellularLocation>
        <location evidence="1">Nucleus</location>
        <location evidence="1">Nuclear pore complex</location>
    </subcellularLocation>
</comment>